<evidence type="ECO:0000256" key="6">
    <source>
        <dbReference type="ARBA" id="ARBA00022827"/>
    </source>
</evidence>
<dbReference type="NCBIfam" id="TIGR00125">
    <property type="entry name" value="cyt_tran_rel"/>
    <property type="match status" value="1"/>
</dbReference>
<dbReference type="InterPro" id="IPR004821">
    <property type="entry name" value="Cyt_trans-like"/>
</dbReference>
<evidence type="ECO:0000313" key="10">
    <source>
        <dbReference type="EMBL" id="AYK14194.1"/>
    </source>
</evidence>
<evidence type="ECO:0000256" key="7">
    <source>
        <dbReference type="ARBA" id="ARBA00022840"/>
    </source>
</evidence>
<reference evidence="10" key="2">
    <citation type="submission" date="2018-10" db="EMBL/GenBank/DDBJ databases">
        <authorList>
            <person name="Fischer M.A."/>
            <person name="Kern T."/>
            <person name="Deppenmeier U."/>
            <person name="Schmitz R.A."/>
            <person name="Rother M."/>
        </authorList>
    </citation>
    <scope>NUCLEOTIDE SEQUENCE</scope>
    <source>
        <strain evidence="10">E03.2</strain>
    </source>
</reference>
<dbReference type="RefSeq" id="WP_054297803.1">
    <property type="nucleotide sequence ID" value="NZ_CP032683.1"/>
</dbReference>
<reference evidence="11 13" key="3">
    <citation type="journal article" date="2020" name="Biotechnol. Biofuels">
        <title>New insights from the biogas microbiome by comprehensive genome-resolved metagenomics of nearly 1600 species originating from multiple anaerobic digesters.</title>
        <authorList>
            <person name="Campanaro S."/>
            <person name="Treu L."/>
            <person name="Rodriguez-R L.M."/>
            <person name="Kovalovszki A."/>
            <person name="Ziels R.M."/>
            <person name="Maus I."/>
            <person name="Zhu X."/>
            <person name="Kougias P.G."/>
            <person name="Basile A."/>
            <person name="Luo G."/>
            <person name="Schluter A."/>
            <person name="Konstantinidis K.T."/>
            <person name="Angelidaki I."/>
        </authorList>
    </citation>
    <scope>NUCLEOTIDE SEQUENCE [LARGE SCALE GENOMIC DNA]</scope>
    <source>
        <strain evidence="11">AS22ysBPME_46</strain>
    </source>
</reference>
<dbReference type="AlphaFoldDB" id="A0A660HPL9"/>
<evidence type="ECO:0000313" key="11">
    <source>
        <dbReference type="EMBL" id="NLK33177.1"/>
    </source>
</evidence>
<evidence type="ECO:0000256" key="4">
    <source>
        <dbReference type="ARBA" id="ARBA00022695"/>
    </source>
</evidence>
<evidence type="ECO:0000256" key="8">
    <source>
        <dbReference type="HAMAP-Rule" id="MF_02115"/>
    </source>
</evidence>
<comment type="caution">
    <text evidence="8">Lacks conserved residue(s) required for the propagation of feature annotation.</text>
</comment>
<dbReference type="Gene3D" id="3.40.50.620">
    <property type="entry name" value="HUPs"/>
    <property type="match status" value="1"/>
</dbReference>
<dbReference type="PANTHER" id="PTHR43793:SF1">
    <property type="entry name" value="FAD SYNTHASE"/>
    <property type="match status" value="1"/>
</dbReference>
<comment type="pathway">
    <text evidence="8">Cofactor biosynthesis; FAD biosynthesis; FAD from FMN: step 1/1.</text>
</comment>
<dbReference type="GO" id="GO:0046444">
    <property type="term" value="P:FMN metabolic process"/>
    <property type="evidence" value="ECO:0007669"/>
    <property type="project" value="UniProtKB-UniRule"/>
</dbReference>
<keyword evidence="5 8" id="KW-0547">Nucleotide-binding</keyword>
<dbReference type="GO" id="GO:0006747">
    <property type="term" value="P:FAD biosynthetic process"/>
    <property type="evidence" value="ECO:0007669"/>
    <property type="project" value="UniProtKB-UniRule"/>
</dbReference>
<dbReference type="HAMAP" id="MF_02115">
    <property type="entry name" value="FAD_synth_arch"/>
    <property type="match status" value="1"/>
</dbReference>
<evidence type="ECO:0000256" key="2">
    <source>
        <dbReference type="ARBA" id="ARBA00022643"/>
    </source>
</evidence>
<dbReference type="KEGG" id="mfz:AOB57_002395"/>
<accession>A0A660HPL9</accession>
<dbReference type="PANTHER" id="PTHR43793">
    <property type="entry name" value="FAD SYNTHASE"/>
    <property type="match status" value="1"/>
</dbReference>
<keyword evidence="6 8" id="KW-0274">FAD</keyword>
<dbReference type="EC" id="2.7.7.2" evidence="8"/>
<dbReference type="Pfam" id="PF01467">
    <property type="entry name" value="CTP_transf_like"/>
    <property type="match status" value="1"/>
</dbReference>
<feature type="domain" description="Cytidyltransferase-like" evidence="9">
    <location>
        <begin position="19"/>
        <end position="146"/>
    </location>
</feature>
<reference evidence="10 12" key="1">
    <citation type="journal article" date="2016" name="Int. J. Syst. Evol. Microbiol.">
        <title>Methanosarcina flavescens sp. nov., a methanogenic archaeon isolated from a full-scale anaerobic digester.</title>
        <authorList>
            <person name="Kern T."/>
            <person name="Fischer M.A."/>
            <person name="Deppenmeier U."/>
            <person name="Schmitz R.A."/>
            <person name="Rother M."/>
        </authorList>
    </citation>
    <scope>NUCLEOTIDE SEQUENCE [LARGE SCALE GENOMIC DNA]</scope>
    <source>
        <strain evidence="10 12">E03.2</strain>
    </source>
</reference>
<dbReference type="InterPro" id="IPR014729">
    <property type="entry name" value="Rossmann-like_a/b/a_fold"/>
</dbReference>
<name>A0A660HPL9_9EURY</name>
<protein>
    <recommendedName>
        <fullName evidence="8">FAD synthase</fullName>
        <ecNumber evidence="8">2.7.7.2</ecNumber>
    </recommendedName>
    <alternativeName>
        <fullName evidence="8">FMN adenylyltransferase</fullName>
    </alternativeName>
    <alternativeName>
        <fullName evidence="8">Flavin adenine dinucleotide synthase</fullName>
    </alternativeName>
</protein>
<dbReference type="Proteomes" id="UP000585579">
    <property type="component" value="Unassembled WGS sequence"/>
</dbReference>
<keyword evidence="1 8" id="KW-0285">Flavoprotein</keyword>
<keyword evidence="4 8" id="KW-0548">Nucleotidyltransferase</keyword>
<feature type="binding site" evidence="8">
    <location>
        <begin position="28"/>
        <end position="31"/>
    </location>
    <ligand>
        <name>ATP</name>
        <dbReference type="ChEBI" id="CHEBI:30616"/>
    </ligand>
</feature>
<evidence type="ECO:0000256" key="5">
    <source>
        <dbReference type="ARBA" id="ARBA00022741"/>
    </source>
</evidence>
<dbReference type="SUPFAM" id="SSF52374">
    <property type="entry name" value="Nucleotidylyl transferase"/>
    <property type="match status" value="1"/>
</dbReference>
<evidence type="ECO:0000313" key="12">
    <source>
        <dbReference type="Proteomes" id="UP000053087"/>
    </source>
</evidence>
<keyword evidence="2 8" id="KW-0288">FMN</keyword>
<evidence type="ECO:0000256" key="3">
    <source>
        <dbReference type="ARBA" id="ARBA00022679"/>
    </source>
</evidence>
<dbReference type="InterPro" id="IPR024902">
    <property type="entry name" value="FAD_synth_RibL"/>
</dbReference>
<keyword evidence="3 8" id="KW-0808">Transferase</keyword>
<evidence type="ECO:0000256" key="1">
    <source>
        <dbReference type="ARBA" id="ARBA00022630"/>
    </source>
</evidence>
<dbReference type="EMBL" id="CP032683">
    <property type="protein sequence ID" value="AYK14194.1"/>
    <property type="molecule type" value="Genomic_DNA"/>
</dbReference>
<dbReference type="UniPathway" id="UPA00277">
    <property type="reaction ID" value="UER00407"/>
</dbReference>
<comment type="similarity">
    <text evidence="8">Belongs to the archaeal FAD synthase family.</text>
</comment>
<evidence type="ECO:0000313" key="13">
    <source>
        <dbReference type="Proteomes" id="UP000585579"/>
    </source>
</evidence>
<keyword evidence="12" id="KW-1185">Reference proteome</keyword>
<evidence type="ECO:0000259" key="9">
    <source>
        <dbReference type="Pfam" id="PF01467"/>
    </source>
</evidence>
<comment type="catalytic activity">
    <reaction evidence="8">
        <text>FMN + ATP + H(+) = FAD + diphosphate</text>
        <dbReference type="Rhea" id="RHEA:17237"/>
        <dbReference type="ChEBI" id="CHEBI:15378"/>
        <dbReference type="ChEBI" id="CHEBI:30616"/>
        <dbReference type="ChEBI" id="CHEBI:33019"/>
        <dbReference type="ChEBI" id="CHEBI:57692"/>
        <dbReference type="ChEBI" id="CHEBI:58210"/>
        <dbReference type="EC" id="2.7.7.2"/>
    </reaction>
</comment>
<comment type="cofactor">
    <cofactor evidence="8">
        <name>a divalent metal cation</name>
        <dbReference type="ChEBI" id="CHEBI:60240"/>
    </cofactor>
</comment>
<dbReference type="InterPro" id="IPR050385">
    <property type="entry name" value="Archaeal_FAD_synthase"/>
</dbReference>
<comment type="function">
    <text evidence="8">Catalyzes the transfer of the AMP portion of ATP to flavin mononucleotide (FMN) to produce flavin adenine dinucleotide (FAD) coenzyme.</text>
</comment>
<feature type="binding site" evidence="8">
    <location>
        <begin position="23"/>
        <end position="24"/>
    </location>
    <ligand>
        <name>ATP</name>
        <dbReference type="ChEBI" id="CHEBI:30616"/>
    </ligand>
</feature>
<sequence>MSYAYRVYPRPGDSLTRILATGTFDILHPGHIYFLTQARELGDELFVIVARDSNVTHKPKPIVPEEQRLEMVNALGMVDKALLGSEKDMFEPLKEIRPDIIALGYDQRFDSELLEKELTKRGLPANVVRIPLSKECPLCSTGAIIKEVLKRYG</sequence>
<dbReference type="CDD" id="cd02170">
    <property type="entry name" value="cytidylyltransferase"/>
    <property type="match status" value="1"/>
</dbReference>
<comment type="subunit">
    <text evidence="8">Homodimer.</text>
</comment>
<gene>
    <name evidence="8" type="primary">ribL</name>
    <name evidence="10" type="ORF">AOB57_002395</name>
    <name evidence="11" type="ORF">GX302_10230</name>
</gene>
<dbReference type="Proteomes" id="UP000053087">
    <property type="component" value="Chromosome"/>
</dbReference>
<keyword evidence="7 8" id="KW-0067">ATP-binding</keyword>
<proteinExistence type="inferred from homology"/>
<organism evidence="10 12">
    <name type="scientific">Methanosarcina flavescens</name>
    <dbReference type="NCBI Taxonomy" id="1715806"/>
    <lineage>
        <taxon>Archaea</taxon>
        <taxon>Methanobacteriati</taxon>
        <taxon>Methanobacteriota</taxon>
        <taxon>Stenosarchaea group</taxon>
        <taxon>Methanomicrobia</taxon>
        <taxon>Methanosarcinales</taxon>
        <taxon>Methanosarcinaceae</taxon>
        <taxon>Methanosarcina</taxon>
    </lineage>
</organism>
<dbReference type="GO" id="GO:0005524">
    <property type="term" value="F:ATP binding"/>
    <property type="evidence" value="ECO:0007669"/>
    <property type="project" value="UniProtKB-UniRule"/>
</dbReference>
<dbReference type="EMBL" id="JAAYQL010000060">
    <property type="protein sequence ID" value="NLK33177.1"/>
    <property type="molecule type" value="Genomic_DNA"/>
</dbReference>
<dbReference type="GO" id="GO:0003919">
    <property type="term" value="F:FMN adenylyltransferase activity"/>
    <property type="evidence" value="ECO:0007669"/>
    <property type="project" value="UniProtKB-UniRule"/>
</dbReference>
<dbReference type="OrthoDB" id="1912at2157"/>
<dbReference type="GeneID" id="53686937"/>
<feature type="binding site" evidence="8">
    <location>
        <position position="106"/>
    </location>
    <ligand>
        <name>ATP</name>
        <dbReference type="ChEBI" id="CHEBI:30616"/>
    </ligand>
</feature>